<evidence type="ECO:0000313" key="4">
    <source>
        <dbReference type="Proteomes" id="UP000316621"/>
    </source>
</evidence>
<dbReference type="Gramene" id="RZC67917">
    <property type="protein sequence ID" value="RZC67917"/>
    <property type="gene ID" value="C5167_011601"/>
</dbReference>
<evidence type="ECO:0000313" key="3">
    <source>
        <dbReference type="EMBL" id="RZC67917.1"/>
    </source>
</evidence>
<dbReference type="PANTHER" id="PTHR14523">
    <property type="entry name" value="UNCHARACTERIZED PROTEIN C17ORF53 HOMOLOG"/>
    <property type="match status" value="1"/>
</dbReference>
<protein>
    <recommendedName>
        <fullName evidence="2">Homologous recombination OB-fold protein OB-fold domain-containing protein</fullName>
    </recommendedName>
</protein>
<feature type="domain" description="Homologous recombination OB-fold protein OB-fold" evidence="2">
    <location>
        <begin position="157"/>
        <end position="241"/>
    </location>
</feature>
<sequence>MAGEDPWEGFDEDELAAVLDSYSDATQQSSMDYSTNTPVVPNISNPYDNRNKSVVVDLTPCPIVKHSERLIHNSRGACSSRKIIPGPARELQKLQEHRHRRIVTGEADVSTQVLQRLVRDEIEGVNDHHFQTKPWFFAQQYFSEGRTALGSIKPINQRIERLVVLVEEQRKNLDDYSLKVKDPSGKMGANVYRKVVEHPDYGKHIRVGAVLVLKKVVIFSPTNKNHWINITVPNIEEVIPSESTVGEMRRRQV</sequence>
<reference evidence="3 4" key="1">
    <citation type="journal article" date="2018" name="Science">
        <title>The opium poppy genome and morphinan production.</title>
        <authorList>
            <person name="Guo L."/>
            <person name="Winzer T."/>
            <person name="Yang X."/>
            <person name="Li Y."/>
            <person name="Ning Z."/>
            <person name="He Z."/>
            <person name="Teodor R."/>
            <person name="Lu Y."/>
            <person name="Bowser T.A."/>
            <person name="Graham I.A."/>
            <person name="Ye K."/>
        </authorList>
    </citation>
    <scope>NUCLEOTIDE SEQUENCE [LARGE SCALE GENOMIC DNA]</scope>
    <source>
        <strain evidence="4">cv. HN1</strain>
        <tissue evidence="3">Leaves</tissue>
    </source>
</reference>
<accession>A0A4Y7K4S5</accession>
<dbReference type="PANTHER" id="PTHR14523:SF1">
    <property type="entry name" value="HOMOLOGOUS RECOMBINATION OB-FOLD PROTEIN"/>
    <property type="match status" value="1"/>
</dbReference>
<dbReference type="OMA" id="HWINITV"/>
<dbReference type="AlphaFoldDB" id="A0A4Y7K4S5"/>
<feature type="region of interest" description="Disordered" evidence="1">
    <location>
        <begin position="27"/>
        <end position="46"/>
    </location>
</feature>
<dbReference type="EMBL" id="CM010720">
    <property type="protein sequence ID" value="RZC67917.1"/>
    <property type="molecule type" value="Genomic_DNA"/>
</dbReference>
<dbReference type="Pfam" id="PF15072">
    <property type="entry name" value="HROB"/>
    <property type="match status" value="1"/>
</dbReference>
<dbReference type="Proteomes" id="UP000316621">
    <property type="component" value="Chromosome 6"/>
</dbReference>
<dbReference type="STRING" id="3469.A0A4Y7K4S5"/>
<organism evidence="3 4">
    <name type="scientific">Papaver somniferum</name>
    <name type="common">Opium poppy</name>
    <dbReference type="NCBI Taxonomy" id="3469"/>
    <lineage>
        <taxon>Eukaryota</taxon>
        <taxon>Viridiplantae</taxon>
        <taxon>Streptophyta</taxon>
        <taxon>Embryophyta</taxon>
        <taxon>Tracheophyta</taxon>
        <taxon>Spermatophyta</taxon>
        <taxon>Magnoliopsida</taxon>
        <taxon>Ranunculales</taxon>
        <taxon>Papaveraceae</taxon>
        <taxon>Papaveroideae</taxon>
        <taxon>Papaver</taxon>
    </lineage>
</organism>
<name>A0A4Y7K4S5_PAPSO</name>
<dbReference type="GO" id="GO:0000725">
    <property type="term" value="P:recombinational repair"/>
    <property type="evidence" value="ECO:0007669"/>
    <property type="project" value="InterPro"/>
</dbReference>
<proteinExistence type="predicted"/>
<gene>
    <name evidence="3" type="ORF">C5167_011601</name>
</gene>
<evidence type="ECO:0000256" key="1">
    <source>
        <dbReference type="SAM" id="MobiDB-lite"/>
    </source>
</evidence>
<keyword evidence="4" id="KW-1185">Reference proteome</keyword>
<evidence type="ECO:0000259" key="2">
    <source>
        <dbReference type="Pfam" id="PF15072"/>
    </source>
</evidence>
<dbReference type="InterPro" id="IPR058570">
    <property type="entry name" value="HROB_OB"/>
</dbReference>
<dbReference type="InterPro" id="IPR028045">
    <property type="entry name" value="HROB"/>
</dbReference>